<proteinExistence type="predicted"/>
<organism evidence="2 3">
    <name type="scientific">Sedimentibacter hydroxybenzoicus DSM 7310</name>
    <dbReference type="NCBI Taxonomy" id="1123245"/>
    <lineage>
        <taxon>Bacteria</taxon>
        <taxon>Bacillati</taxon>
        <taxon>Bacillota</taxon>
        <taxon>Tissierellia</taxon>
        <taxon>Sedimentibacter</taxon>
    </lineage>
</organism>
<gene>
    <name evidence="2" type="ORF">HZF24_10385</name>
</gene>
<sequence>MKNVGSYAFLFKNSMSKTTWKQYGFEDFYEQTNMVFIVMLFIMEQSLKDEPCTMDDIGGFIDMVNMENFKKPISYEECKELGDFIINVILGNQGKVMYFRGYDFQDEEYKNIHISFINNKPVYIDDEIRRTSYHLTDDGYNLMLSTLEMESNMLLTIHEMIFKLHIEKASYDKAVDDIKNIFNQLRIQYQRIREAMRKIKQNALNYSVLDYKILLEENLETIGDTSRKFSGYRENIRERVRELEEKDINIQKLDKEDTKNLMNLKIIENYLGRAIDEHQQILKSHFELNSLYSKELEDLSQMTLIKRFNIRSELYDKILENPDNLRNIEYFIRPLLNQEVDKVYNINKSVEIQKPIRTKLRDDEEEVLEFDDEKWQEEQAAKQKEKVKLYNRSLLSILTYAYEHNGISLKDLKESLNEDYSELIPNVEIFKEIVIELLRNSNIDIQELKKERSEHIAENTTLEFQLNESILDLIENNHSLEGIKKISTFRLDDEDLVIFENLNSNTGKIKRIYCSNIYFDLNQ</sequence>
<keyword evidence="3" id="KW-1185">Reference proteome</keyword>
<feature type="coiled-coil region" evidence="1">
    <location>
        <begin position="431"/>
        <end position="465"/>
    </location>
</feature>
<evidence type="ECO:0000313" key="2">
    <source>
        <dbReference type="EMBL" id="NYB74541.1"/>
    </source>
</evidence>
<name>A0A974GWR8_SEDHY</name>
<protein>
    <submittedName>
        <fullName evidence="2">Uncharacterized protein</fullName>
    </submittedName>
</protein>
<dbReference type="AlphaFoldDB" id="A0A974GWR8"/>
<dbReference type="EMBL" id="JACBNQ010000010">
    <property type="protein sequence ID" value="NYB74541.1"/>
    <property type="molecule type" value="Genomic_DNA"/>
</dbReference>
<evidence type="ECO:0000256" key="1">
    <source>
        <dbReference type="SAM" id="Coils"/>
    </source>
</evidence>
<comment type="caution">
    <text evidence="2">The sequence shown here is derived from an EMBL/GenBank/DDBJ whole genome shotgun (WGS) entry which is preliminary data.</text>
</comment>
<dbReference type="Proteomes" id="UP000611629">
    <property type="component" value="Unassembled WGS sequence"/>
</dbReference>
<evidence type="ECO:0000313" key="3">
    <source>
        <dbReference type="Proteomes" id="UP000611629"/>
    </source>
</evidence>
<accession>A0A974GWR8</accession>
<reference evidence="2" key="1">
    <citation type="submission" date="2020-07" db="EMBL/GenBank/DDBJ databases">
        <title>Genomic analysis of a strain of Sedimentibacter Hydroxybenzoicus DSM7310.</title>
        <authorList>
            <person name="Ma S."/>
        </authorList>
    </citation>
    <scope>NUCLEOTIDE SEQUENCE</scope>
    <source>
        <strain evidence="2">DSM 7310</strain>
    </source>
</reference>
<keyword evidence="1" id="KW-0175">Coiled coil</keyword>